<name>A0A7J4IYZ8_9ARCH</name>
<gene>
    <name evidence="1" type="ORF">HA254_05510</name>
</gene>
<reference evidence="2" key="1">
    <citation type="journal article" date="2020" name="bioRxiv">
        <title>A rank-normalized archaeal taxonomy based on genome phylogeny resolves widespread incomplete and uneven classifications.</title>
        <authorList>
            <person name="Rinke C."/>
            <person name="Chuvochina M."/>
            <person name="Mussig A.J."/>
            <person name="Chaumeil P.-A."/>
            <person name="Waite D.W."/>
            <person name="Whitman W.B."/>
            <person name="Parks D.H."/>
            <person name="Hugenholtz P."/>
        </authorList>
    </citation>
    <scope>NUCLEOTIDE SEQUENCE [LARGE SCALE GENOMIC DNA]</scope>
</reference>
<dbReference type="Proteomes" id="UP000565078">
    <property type="component" value="Unassembled WGS sequence"/>
</dbReference>
<dbReference type="AlphaFoldDB" id="A0A7J4IYZ8"/>
<evidence type="ECO:0000313" key="2">
    <source>
        <dbReference type="Proteomes" id="UP000565078"/>
    </source>
</evidence>
<sequence length="118" mass="13487">MDKGGVKEGILFLLLHESPGPDGAGFTFEEIRRFLEFNDVKGYFEDTKKARAELLKLLEEMKKNNFVEKRGGFEHVDYTWENAGMHFLAGRGSPDEVGRRWKIPLWGESSHEGEAQQA</sequence>
<organism evidence="1 2">
    <name type="scientific">Candidatus Iainarchaeum sp</name>
    <dbReference type="NCBI Taxonomy" id="3101447"/>
    <lineage>
        <taxon>Archaea</taxon>
        <taxon>Candidatus Iainarchaeota</taxon>
        <taxon>Candidatus Iainarchaeia</taxon>
        <taxon>Candidatus Iainarchaeales</taxon>
        <taxon>Candidatus Iainarchaeaceae</taxon>
        <taxon>Candidatus Iainarchaeum</taxon>
    </lineage>
</organism>
<evidence type="ECO:0000313" key="1">
    <source>
        <dbReference type="EMBL" id="HIH10094.1"/>
    </source>
</evidence>
<protein>
    <submittedName>
        <fullName evidence="1">Uncharacterized protein</fullName>
    </submittedName>
</protein>
<comment type="caution">
    <text evidence="1">The sequence shown here is derived from an EMBL/GenBank/DDBJ whole genome shotgun (WGS) entry which is preliminary data.</text>
</comment>
<proteinExistence type="predicted"/>
<accession>A0A7J4IYZ8</accession>
<dbReference type="EMBL" id="DUGC01000085">
    <property type="protein sequence ID" value="HIH10094.1"/>
    <property type="molecule type" value="Genomic_DNA"/>
</dbReference>